<dbReference type="EMBL" id="JAOTIF010000003">
    <property type="protein sequence ID" value="MCU7548943.1"/>
    <property type="molecule type" value="Genomic_DNA"/>
</dbReference>
<protein>
    <recommendedName>
        <fullName evidence="2">DUF4350 domain-containing protein</fullName>
    </recommendedName>
</protein>
<dbReference type="Proteomes" id="UP001155483">
    <property type="component" value="Unassembled WGS sequence"/>
</dbReference>
<evidence type="ECO:0000313" key="4">
    <source>
        <dbReference type="Proteomes" id="UP001155483"/>
    </source>
</evidence>
<evidence type="ECO:0000256" key="1">
    <source>
        <dbReference type="SAM" id="Phobius"/>
    </source>
</evidence>
<feature type="transmembrane region" description="Helical" evidence="1">
    <location>
        <begin position="203"/>
        <end position="220"/>
    </location>
</feature>
<keyword evidence="4" id="KW-1185">Reference proteome</keyword>
<evidence type="ECO:0000259" key="2">
    <source>
        <dbReference type="Pfam" id="PF14258"/>
    </source>
</evidence>
<feature type="transmembrane region" description="Helical" evidence="1">
    <location>
        <begin position="6"/>
        <end position="25"/>
    </location>
</feature>
<reference evidence="3" key="1">
    <citation type="submission" date="2022-09" db="EMBL/GenBank/DDBJ databases">
        <authorList>
            <person name="Yuan C."/>
            <person name="Ke Z."/>
        </authorList>
    </citation>
    <scope>NUCLEOTIDE SEQUENCE</scope>
    <source>
        <strain evidence="3">LB-8</strain>
    </source>
</reference>
<evidence type="ECO:0000313" key="3">
    <source>
        <dbReference type="EMBL" id="MCU7548943.1"/>
    </source>
</evidence>
<keyword evidence="1" id="KW-1133">Transmembrane helix</keyword>
<gene>
    <name evidence="3" type="ORF">OCK74_07435</name>
</gene>
<name>A0A9X2XWE6_9BACT</name>
<proteinExistence type="predicted"/>
<dbReference type="AlphaFoldDB" id="A0A9X2XWE6"/>
<feature type="domain" description="DUF4350" evidence="2">
    <location>
        <begin position="42"/>
        <end position="232"/>
    </location>
</feature>
<sequence>MKKYSLFFIVAVSVIAFMSLLLISAKNRPRKFNPRITLRHNEKIPYGTNVAYQLLPALFPNASVSYDKKRPGDWDSLDYKTGNQAVIIVTKDFNAEVWELEPLKDFAQNGNYVFIIANTFSYEANRYFHTRTKDLVFDEYFGEGLDSLQLNLENPPFINHLAYQYPGRKYEASFIEIDTLRTNIMGRNEKKQVNFIQMNTGKGHFYLHLAPLAFSNYFLLHKDNIHYYEQVLSVIPPQVNKIVWNEYFLVKRSNKKEKDPSLYRVLFQYPAFKWGLLTALGALLLFILLEMRRKQRMIPEITPPINDSLDFIKTIGRLYYDQNDHVNLAKKMSAYFLDHLRNHYKITTQVLDESFVATVHSKTDYPKEDLKQITRFIRFTDTAKFISDEQLSEFYLQLENFYQNA</sequence>
<keyword evidence="1" id="KW-0812">Transmembrane</keyword>
<organism evidence="3 4">
    <name type="scientific">Paraflavisolibacter caeni</name>
    <dbReference type="NCBI Taxonomy" id="2982496"/>
    <lineage>
        <taxon>Bacteria</taxon>
        <taxon>Pseudomonadati</taxon>
        <taxon>Bacteroidota</taxon>
        <taxon>Chitinophagia</taxon>
        <taxon>Chitinophagales</taxon>
        <taxon>Chitinophagaceae</taxon>
        <taxon>Paraflavisolibacter</taxon>
    </lineage>
</organism>
<feature type="transmembrane region" description="Helical" evidence="1">
    <location>
        <begin position="271"/>
        <end position="289"/>
    </location>
</feature>
<dbReference type="Pfam" id="PF14258">
    <property type="entry name" value="DUF4350"/>
    <property type="match status" value="1"/>
</dbReference>
<dbReference type="RefSeq" id="WP_279296387.1">
    <property type="nucleotide sequence ID" value="NZ_JAOTIF010000003.1"/>
</dbReference>
<comment type="caution">
    <text evidence="3">The sequence shown here is derived from an EMBL/GenBank/DDBJ whole genome shotgun (WGS) entry which is preliminary data.</text>
</comment>
<accession>A0A9X2XWE6</accession>
<reference evidence="3" key="2">
    <citation type="submission" date="2023-04" db="EMBL/GenBank/DDBJ databases">
        <title>Paracnuella aquatica gen. nov., sp. nov., a member of the family Chitinophagaceae isolated from a hot spring.</title>
        <authorList>
            <person name="Wang C."/>
        </authorList>
    </citation>
    <scope>NUCLEOTIDE SEQUENCE</scope>
    <source>
        <strain evidence="3">LB-8</strain>
    </source>
</reference>
<dbReference type="InterPro" id="IPR025646">
    <property type="entry name" value="DUF4350"/>
</dbReference>
<keyword evidence="1" id="KW-0472">Membrane</keyword>